<dbReference type="EMBL" id="CM047580">
    <property type="protein sequence ID" value="KAI9922962.1"/>
    <property type="molecule type" value="Genomic_DNA"/>
</dbReference>
<evidence type="ECO:0000313" key="1">
    <source>
        <dbReference type="EMBL" id="KAI9922962.1"/>
    </source>
</evidence>
<protein>
    <submittedName>
        <fullName evidence="1">Uncharacterized protein</fullName>
    </submittedName>
</protein>
<evidence type="ECO:0000313" key="2">
    <source>
        <dbReference type="Proteomes" id="UP001163321"/>
    </source>
</evidence>
<name>A0ACC0WX41_9STRA</name>
<accession>A0ACC0WX41</accession>
<sequence length="379" mass="42644">MPFAEIEVMKMYGTAYSTSRCHSSAQVRRCRSGAWRLYCYYELDNPSCVKKSDVYMGKLPSSENSNGSSTKAVHKMRDTLAVLKSVLQGYFAPEDFTQKAMVGLFSALNEPLLPVEEIEEAMSSLAGCIPLEVFARITNKIHTFKKAVTEEPTATHEFNVTEVIEIIDEHTKSLETERQRSDFEASVMSIREIATKYRDGLQSGEESVLTELLYGRVCNSTDLNKVFAIARSLQALEAKNRLLLQLLAQMKRGTPCTSKNSAALVPLLENLATFKEKEYSLVALEARQLLIDNKMPSYRDRLSQSLPLFDLLISLLDHEEQQIRELALELYVLRVYHSYVIESIETISVNDVFAKTFQFKSPVIDALAVGVAPPIAMKI</sequence>
<proteinExistence type="predicted"/>
<reference evidence="1 2" key="1">
    <citation type="journal article" date="2022" name="bioRxiv">
        <title>The genome of the oomycete Peronosclerospora sorghi, a cosmopolitan pathogen of maize and sorghum, is inflated with dispersed pseudogenes.</title>
        <authorList>
            <person name="Fletcher K."/>
            <person name="Martin F."/>
            <person name="Isakeit T."/>
            <person name="Cavanaugh K."/>
            <person name="Magill C."/>
            <person name="Michelmore R."/>
        </authorList>
    </citation>
    <scope>NUCLEOTIDE SEQUENCE [LARGE SCALE GENOMIC DNA]</scope>
    <source>
        <strain evidence="1">P6</strain>
    </source>
</reference>
<dbReference type="Proteomes" id="UP001163321">
    <property type="component" value="Chromosome 1"/>
</dbReference>
<comment type="caution">
    <text evidence="1">The sequence shown here is derived from an EMBL/GenBank/DDBJ whole genome shotgun (WGS) entry which is preliminary data.</text>
</comment>
<organism evidence="1 2">
    <name type="scientific">Peronosclerospora sorghi</name>
    <dbReference type="NCBI Taxonomy" id="230839"/>
    <lineage>
        <taxon>Eukaryota</taxon>
        <taxon>Sar</taxon>
        <taxon>Stramenopiles</taxon>
        <taxon>Oomycota</taxon>
        <taxon>Peronosporomycetes</taxon>
        <taxon>Peronosporales</taxon>
        <taxon>Peronosporaceae</taxon>
        <taxon>Peronosclerospora</taxon>
    </lineage>
</organism>
<keyword evidence="2" id="KW-1185">Reference proteome</keyword>
<gene>
    <name evidence="1" type="ORF">PsorP6_002319</name>
</gene>